<sequence length="123" mass="13211">MPAGGRNVASMAFSPIEELGAKAEVFADPNFSFDGFTSWSNNQEQRGQRSPSNPTSNFDISSTTFVHLLNQNQRDSDLQAPGAVKDGPGYHKFVTKAIRAYEGIADVIGNAPKTRGTSLSVSM</sequence>
<dbReference type="Proteomes" id="UP000095347">
    <property type="component" value="Unassembled WGS sequence"/>
</dbReference>
<proteinExistence type="predicted"/>
<dbReference type="EMBL" id="MCGG01000009">
    <property type="protein sequence ID" value="OEJ69054.1"/>
    <property type="molecule type" value="Genomic_DNA"/>
</dbReference>
<evidence type="ECO:0000256" key="1">
    <source>
        <dbReference type="SAM" id="MobiDB-lite"/>
    </source>
</evidence>
<accession>A0A1E5QAR0</accession>
<protein>
    <submittedName>
        <fullName evidence="2">Uncharacterized protein</fullName>
    </submittedName>
</protein>
<comment type="caution">
    <text evidence="2">The sequence shown here is derived from an EMBL/GenBank/DDBJ whole genome shotgun (WGS) entry which is preliminary data.</text>
</comment>
<dbReference type="AlphaFoldDB" id="A0A1E5QAR0"/>
<keyword evidence="3" id="KW-1185">Reference proteome</keyword>
<evidence type="ECO:0000313" key="3">
    <source>
        <dbReference type="Proteomes" id="UP000095347"/>
    </source>
</evidence>
<organism evidence="2 3">
    <name type="scientific">Magnetovibrio blakemorei</name>
    <dbReference type="NCBI Taxonomy" id="28181"/>
    <lineage>
        <taxon>Bacteria</taxon>
        <taxon>Pseudomonadati</taxon>
        <taxon>Pseudomonadota</taxon>
        <taxon>Alphaproteobacteria</taxon>
        <taxon>Rhodospirillales</taxon>
        <taxon>Magnetovibrionaceae</taxon>
        <taxon>Magnetovibrio</taxon>
    </lineage>
</organism>
<reference evidence="3" key="1">
    <citation type="submission" date="2016-07" db="EMBL/GenBank/DDBJ databases">
        <authorList>
            <person name="Florea S."/>
            <person name="Webb J.S."/>
            <person name="Jaromczyk J."/>
            <person name="Schardl C.L."/>
        </authorList>
    </citation>
    <scope>NUCLEOTIDE SEQUENCE [LARGE SCALE GENOMIC DNA]</scope>
    <source>
        <strain evidence="3">MV-1</strain>
    </source>
</reference>
<gene>
    <name evidence="2" type="ORF">BEN30_04925</name>
</gene>
<name>A0A1E5QAR0_9PROT</name>
<feature type="region of interest" description="Disordered" evidence="1">
    <location>
        <begin position="36"/>
        <end position="62"/>
    </location>
</feature>
<evidence type="ECO:0000313" key="2">
    <source>
        <dbReference type="EMBL" id="OEJ69054.1"/>
    </source>
</evidence>